<dbReference type="GO" id="GO:0046933">
    <property type="term" value="F:proton-transporting ATP synthase activity, rotational mechanism"/>
    <property type="evidence" value="ECO:0007669"/>
    <property type="project" value="UniProtKB-UniRule"/>
</dbReference>
<evidence type="ECO:0000256" key="4">
    <source>
        <dbReference type="ARBA" id="ARBA00022448"/>
    </source>
</evidence>
<evidence type="ECO:0000313" key="19">
    <source>
        <dbReference type="Proteomes" id="UP000051679"/>
    </source>
</evidence>
<feature type="domain" description="ATPase F1/V1/A1 complex alpha/beta subunit N-terminal" evidence="17">
    <location>
        <begin position="25"/>
        <end position="92"/>
    </location>
</feature>
<dbReference type="AlphaFoldDB" id="A0A0R1ZXJ1"/>
<dbReference type="SUPFAM" id="SSF47917">
    <property type="entry name" value="C-terminal domain of alpha and beta subunits of F1 ATP synthase"/>
    <property type="match status" value="1"/>
</dbReference>
<dbReference type="STRING" id="1291052.FC18_GL002012"/>
<dbReference type="SUPFAM" id="SSF50615">
    <property type="entry name" value="N-terminal domain of alpha and beta subunits of F1 ATP synthase"/>
    <property type="match status" value="1"/>
</dbReference>
<dbReference type="FunFam" id="1.20.150.20:FF:000001">
    <property type="entry name" value="ATP synthase subunit alpha"/>
    <property type="match status" value="1"/>
</dbReference>
<dbReference type="InterPro" id="IPR004100">
    <property type="entry name" value="ATPase_F1/V1/A1_a/bsu_N"/>
</dbReference>
<proteinExistence type="inferred from homology"/>
<evidence type="ECO:0000256" key="1">
    <source>
        <dbReference type="ARBA" id="ARBA00003784"/>
    </source>
</evidence>
<dbReference type="Gene3D" id="2.40.30.20">
    <property type="match status" value="1"/>
</dbReference>
<dbReference type="InterPro" id="IPR020003">
    <property type="entry name" value="ATPase_a/bsu_AS"/>
</dbReference>
<dbReference type="InterPro" id="IPR027417">
    <property type="entry name" value="P-loop_NTPase"/>
</dbReference>
<dbReference type="NCBIfam" id="NF009884">
    <property type="entry name" value="PRK13343.1"/>
    <property type="match status" value="1"/>
</dbReference>
<evidence type="ECO:0000259" key="15">
    <source>
        <dbReference type="Pfam" id="PF00006"/>
    </source>
</evidence>
<dbReference type="InterPro" id="IPR033732">
    <property type="entry name" value="ATP_synth_F1_a_nt-bd_dom"/>
</dbReference>
<comment type="similarity">
    <text evidence="3 14">Belongs to the ATPase alpha/beta chains family.</text>
</comment>
<dbReference type="EC" id="7.1.2.2" evidence="14"/>
<dbReference type="Gene3D" id="1.20.150.20">
    <property type="entry name" value="ATP synthase alpha/beta chain, C-terminal domain"/>
    <property type="match status" value="1"/>
</dbReference>
<dbReference type="PATRIC" id="fig|1291052.5.peg.2073"/>
<dbReference type="OrthoDB" id="9803053at2"/>
<dbReference type="HAMAP" id="MF_01346">
    <property type="entry name" value="ATP_synth_alpha_bact"/>
    <property type="match status" value="1"/>
</dbReference>
<feature type="domain" description="ATP synthase alpha subunit C-terminal" evidence="16">
    <location>
        <begin position="371"/>
        <end position="492"/>
    </location>
</feature>
<feature type="binding site" evidence="14">
    <location>
        <begin position="169"/>
        <end position="176"/>
    </location>
    <ligand>
        <name>ATP</name>
        <dbReference type="ChEBI" id="CHEBI:30616"/>
    </ligand>
</feature>
<dbReference type="Gene3D" id="3.40.50.300">
    <property type="entry name" value="P-loop containing nucleotide triphosphate hydrolases"/>
    <property type="match status" value="1"/>
</dbReference>
<dbReference type="GO" id="GO:0043531">
    <property type="term" value="F:ADP binding"/>
    <property type="evidence" value="ECO:0007669"/>
    <property type="project" value="TreeGrafter"/>
</dbReference>
<evidence type="ECO:0000256" key="3">
    <source>
        <dbReference type="ARBA" id="ARBA00008936"/>
    </source>
</evidence>
<dbReference type="InterPro" id="IPR036121">
    <property type="entry name" value="ATPase_F1/V1/A1_a/bsu_N_sf"/>
</dbReference>
<dbReference type="NCBIfam" id="TIGR00962">
    <property type="entry name" value="atpA"/>
    <property type="match status" value="1"/>
</dbReference>
<keyword evidence="5 14" id="KW-1003">Cell membrane</keyword>
<evidence type="ECO:0000256" key="5">
    <source>
        <dbReference type="ARBA" id="ARBA00022475"/>
    </source>
</evidence>
<organism evidence="18 19">
    <name type="scientific">Lacticaseibacillus sharpeae JCM 1186 = DSM 20505</name>
    <dbReference type="NCBI Taxonomy" id="1291052"/>
    <lineage>
        <taxon>Bacteria</taxon>
        <taxon>Bacillati</taxon>
        <taxon>Bacillota</taxon>
        <taxon>Bacilli</taxon>
        <taxon>Lactobacillales</taxon>
        <taxon>Lactobacillaceae</taxon>
        <taxon>Lacticaseibacillus</taxon>
    </lineage>
</organism>
<evidence type="ECO:0000256" key="6">
    <source>
        <dbReference type="ARBA" id="ARBA00022741"/>
    </source>
</evidence>
<evidence type="ECO:0000313" key="18">
    <source>
        <dbReference type="EMBL" id="KRM56534.1"/>
    </source>
</evidence>
<keyword evidence="19" id="KW-1185">Reference proteome</keyword>
<comment type="catalytic activity">
    <reaction evidence="14">
        <text>ATP + H2O + 4 H(+)(in) = ADP + phosphate + 5 H(+)(out)</text>
        <dbReference type="Rhea" id="RHEA:57720"/>
        <dbReference type="ChEBI" id="CHEBI:15377"/>
        <dbReference type="ChEBI" id="CHEBI:15378"/>
        <dbReference type="ChEBI" id="CHEBI:30616"/>
        <dbReference type="ChEBI" id="CHEBI:43474"/>
        <dbReference type="ChEBI" id="CHEBI:456216"/>
        <dbReference type="EC" id="7.1.2.2"/>
    </reaction>
</comment>
<evidence type="ECO:0000259" key="16">
    <source>
        <dbReference type="Pfam" id="PF00306"/>
    </source>
</evidence>
<dbReference type="Pfam" id="PF00006">
    <property type="entry name" value="ATP-synt_ab"/>
    <property type="match status" value="1"/>
</dbReference>
<keyword evidence="13 14" id="KW-0066">ATP synthesis</keyword>
<accession>A0A0R1ZXJ1</accession>
<dbReference type="InterPro" id="IPR000793">
    <property type="entry name" value="ATP_synth_asu_C"/>
</dbReference>
<evidence type="ECO:0000256" key="7">
    <source>
        <dbReference type="ARBA" id="ARBA00022781"/>
    </source>
</evidence>
<comment type="caution">
    <text evidence="18">The sequence shown here is derived from an EMBL/GenBank/DDBJ whole genome shotgun (WGS) entry which is preliminary data.</text>
</comment>
<dbReference type="PANTHER" id="PTHR48082">
    <property type="entry name" value="ATP SYNTHASE SUBUNIT ALPHA, MITOCHONDRIAL"/>
    <property type="match status" value="1"/>
</dbReference>
<dbReference type="Pfam" id="PF02874">
    <property type="entry name" value="ATP-synt_ab_N"/>
    <property type="match status" value="1"/>
</dbReference>
<keyword evidence="12 14" id="KW-0139">CF(1)</keyword>
<dbReference type="InterPro" id="IPR023366">
    <property type="entry name" value="ATP_synth_asu-like_sf"/>
</dbReference>
<evidence type="ECO:0000256" key="9">
    <source>
        <dbReference type="ARBA" id="ARBA00022967"/>
    </source>
</evidence>
<sequence length="508" mass="55127">MAIKAEEISALIKDQLAQYQTDLDVEEIGTVTYVGDGIARAHGLDNAMAGELLQFENGSYGMAQNLETNDVGIIILGEFDDIREGDTVKRTGRIMEVPVGEALIGRVVNTLGQPLDGLGDIKTDKTRPIEYKAPGVMQRKSVFEPLQTGLKAVDALVPIGRGQRELIIGDRKTGKTSIAIDTIINQKGQDMICIYVAIGQKDSTVRAQAETLRKFGAMDYTIIVSAGPSEPAPMLYLAPYAGAAMGEEFMYNGKHVLIVYDDLTKQASAYREISLLLRRPPSREAYPGDIFYTHSRLLERSAKLSDELGGGSMTALPIIETQAGDVSAYIPTNVISITDGQIFLQSDLFYAGTRPAIDAGTSVSRVGGDAQLKAMKKVAGTLRLDLASFRELEAFSQFGSDLDAATQAKLNRGRRTVEVLKQPLHKPLPVQYQVVILYALTHGFLDAVPVADIQRYESEVVDYFESNASDLLKQIVETGKLPDTDKMDAALKAFSAGFVASDSADTTK</sequence>
<evidence type="ECO:0000256" key="8">
    <source>
        <dbReference type="ARBA" id="ARBA00022840"/>
    </source>
</evidence>
<feature type="domain" description="ATPase F1/V1/A1 complex alpha/beta subunit nucleotide-binding" evidence="15">
    <location>
        <begin position="149"/>
        <end position="364"/>
    </location>
</feature>
<comment type="subcellular location">
    <subcellularLocation>
        <location evidence="14">Cell membrane</location>
        <topology evidence="14">Peripheral membrane protein</topology>
    </subcellularLocation>
    <subcellularLocation>
        <location evidence="2">Membrane</location>
        <topology evidence="2">Peripheral membrane protein</topology>
    </subcellularLocation>
</comment>
<keyword evidence="11 14" id="KW-0472">Membrane</keyword>
<evidence type="ECO:0000259" key="17">
    <source>
        <dbReference type="Pfam" id="PF02874"/>
    </source>
</evidence>
<dbReference type="CDD" id="cd18116">
    <property type="entry name" value="ATP-synt_F1_alpha_N"/>
    <property type="match status" value="1"/>
</dbReference>
<dbReference type="RefSeq" id="WP_054676535.1">
    <property type="nucleotide sequence ID" value="NZ_AYYO01000003.1"/>
</dbReference>
<keyword evidence="7 14" id="KW-0375">Hydrogen ion transport</keyword>
<dbReference type="CDD" id="cd01132">
    <property type="entry name" value="F1-ATPase_alpha_CD"/>
    <property type="match status" value="1"/>
</dbReference>
<dbReference type="FunFam" id="2.40.30.20:FF:000001">
    <property type="entry name" value="ATP synthase subunit alpha"/>
    <property type="match status" value="1"/>
</dbReference>
<dbReference type="FunFam" id="3.40.50.300:FF:000002">
    <property type="entry name" value="ATP synthase subunit alpha"/>
    <property type="match status" value="1"/>
</dbReference>
<dbReference type="InterPro" id="IPR038376">
    <property type="entry name" value="ATP_synth_asu_C_sf"/>
</dbReference>
<evidence type="ECO:0000256" key="2">
    <source>
        <dbReference type="ARBA" id="ARBA00004170"/>
    </source>
</evidence>
<gene>
    <name evidence="14" type="primary">atpA</name>
    <name evidence="18" type="ORF">FC18_GL002012</name>
</gene>
<dbReference type="GO" id="GO:0005524">
    <property type="term" value="F:ATP binding"/>
    <property type="evidence" value="ECO:0007669"/>
    <property type="project" value="UniProtKB-UniRule"/>
</dbReference>
<dbReference type="CDD" id="cd18113">
    <property type="entry name" value="ATP-synt_F1_alpha_C"/>
    <property type="match status" value="1"/>
</dbReference>
<dbReference type="GO" id="GO:0045259">
    <property type="term" value="C:proton-transporting ATP synthase complex"/>
    <property type="evidence" value="ECO:0007669"/>
    <property type="project" value="UniProtKB-KW"/>
</dbReference>
<dbReference type="Proteomes" id="UP000051679">
    <property type="component" value="Unassembled WGS sequence"/>
</dbReference>
<keyword evidence="4 14" id="KW-0813">Transport</keyword>
<dbReference type="InterPro" id="IPR005294">
    <property type="entry name" value="ATP_synth_F1_asu"/>
</dbReference>
<evidence type="ECO:0000256" key="11">
    <source>
        <dbReference type="ARBA" id="ARBA00023136"/>
    </source>
</evidence>
<evidence type="ECO:0000256" key="10">
    <source>
        <dbReference type="ARBA" id="ARBA00023065"/>
    </source>
</evidence>
<reference evidence="18 19" key="1">
    <citation type="journal article" date="2015" name="Genome Announc.">
        <title>Expanding the biotechnology potential of lactobacilli through comparative genomics of 213 strains and associated genera.</title>
        <authorList>
            <person name="Sun Z."/>
            <person name="Harris H.M."/>
            <person name="McCann A."/>
            <person name="Guo C."/>
            <person name="Argimon S."/>
            <person name="Zhang W."/>
            <person name="Yang X."/>
            <person name="Jeffery I.B."/>
            <person name="Cooney J.C."/>
            <person name="Kagawa T.F."/>
            <person name="Liu W."/>
            <person name="Song Y."/>
            <person name="Salvetti E."/>
            <person name="Wrobel A."/>
            <person name="Rasinkangas P."/>
            <person name="Parkhill J."/>
            <person name="Rea M.C."/>
            <person name="O'Sullivan O."/>
            <person name="Ritari J."/>
            <person name="Douillard F.P."/>
            <person name="Paul Ross R."/>
            <person name="Yang R."/>
            <person name="Briner A.E."/>
            <person name="Felis G.E."/>
            <person name="de Vos W.M."/>
            <person name="Barrangou R."/>
            <person name="Klaenhammer T.R."/>
            <person name="Caufield P.W."/>
            <person name="Cui Y."/>
            <person name="Zhang H."/>
            <person name="O'Toole P.W."/>
        </authorList>
    </citation>
    <scope>NUCLEOTIDE SEQUENCE [LARGE SCALE GENOMIC DNA]</scope>
    <source>
        <strain evidence="18 19">DSM 20505</strain>
    </source>
</reference>
<dbReference type="Pfam" id="PF00306">
    <property type="entry name" value="ATP-synt_ab_C"/>
    <property type="match status" value="1"/>
</dbReference>
<keyword evidence="8 14" id="KW-0067">ATP-binding</keyword>
<keyword evidence="9 14" id="KW-1278">Translocase</keyword>
<evidence type="ECO:0000256" key="14">
    <source>
        <dbReference type="HAMAP-Rule" id="MF_01346"/>
    </source>
</evidence>
<dbReference type="EMBL" id="AYYO01000003">
    <property type="protein sequence ID" value="KRM56534.1"/>
    <property type="molecule type" value="Genomic_DNA"/>
</dbReference>
<dbReference type="SUPFAM" id="SSF52540">
    <property type="entry name" value="P-loop containing nucleoside triphosphate hydrolases"/>
    <property type="match status" value="1"/>
</dbReference>
<dbReference type="GO" id="GO:0005886">
    <property type="term" value="C:plasma membrane"/>
    <property type="evidence" value="ECO:0007669"/>
    <property type="project" value="UniProtKB-SubCell"/>
</dbReference>
<evidence type="ECO:0000256" key="12">
    <source>
        <dbReference type="ARBA" id="ARBA00023196"/>
    </source>
</evidence>
<evidence type="ECO:0000256" key="13">
    <source>
        <dbReference type="ARBA" id="ARBA00023310"/>
    </source>
</evidence>
<keyword evidence="6 14" id="KW-0547">Nucleotide-binding</keyword>
<name>A0A0R1ZXJ1_9LACO</name>
<feature type="site" description="Required for activity" evidence="14">
    <location>
        <position position="362"/>
    </location>
</feature>
<comment type="function">
    <text evidence="1 14">Produces ATP from ADP in the presence of a proton gradient across the membrane. The alpha chain is a regulatory subunit.</text>
</comment>
<protein>
    <recommendedName>
        <fullName evidence="14">ATP synthase subunit alpha</fullName>
        <ecNumber evidence="14">7.1.2.2</ecNumber>
    </recommendedName>
    <alternativeName>
        <fullName evidence="14">ATP synthase F1 sector subunit alpha</fullName>
    </alternativeName>
    <alternativeName>
        <fullName evidence="14">F-ATPase subunit alpha</fullName>
    </alternativeName>
</protein>
<dbReference type="InterPro" id="IPR000194">
    <property type="entry name" value="ATPase_F1/V1/A1_a/bsu_nucl-bd"/>
</dbReference>
<keyword evidence="10 14" id="KW-0406">Ion transport</keyword>
<dbReference type="PROSITE" id="PS00152">
    <property type="entry name" value="ATPASE_ALPHA_BETA"/>
    <property type="match status" value="1"/>
</dbReference>
<dbReference type="PANTHER" id="PTHR48082:SF2">
    <property type="entry name" value="ATP SYNTHASE SUBUNIT ALPHA, MITOCHONDRIAL"/>
    <property type="match status" value="1"/>
</dbReference>
<dbReference type="PIRSF" id="PIRSF039088">
    <property type="entry name" value="F_ATPase_subunit_alpha"/>
    <property type="match status" value="1"/>
</dbReference>